<evidence type="ECO:0000256" key="4">
    <source>
        <dbReference type="ARBA" id="ARBA00038984"/>
    </source>
</evidence>
<evidence type="ECO:0000259" key="12">
    <source>
        <dbReference type="Pfam" id="PF22725"/>
    </source>
</evidence>
<dbReference type="Gene3D" id="3.40.50.720">
    <property type="entry name" value="NAD(P)-binding Rossmann-like Domain"/>
    <property type="match status" value="1"/>
</dbReference>
<evidence type="ECO:0000256" key="2">
    <source>
        <dbReference type="ARBA" id="ARBA00023002"/>
    </source>
</evidence>
<dbReference type="EC" id="1.3.1.20" evidence="3"/>
<dbReference type="InterPro" id="IPR000683">
    <property type="entry name" value="Gfo/Idh/MocA-like_OxRdtase_N"/>
</dbReference>
<reference evidence="13 14" key="1">
    <citation type="submission" date="2015-07" db="EMBL/GenBank/DDBJ databases">
        <title>The genome of Eufriesea mexicana.</title>
        <authorList>
            <person name="Pan H."/>
            <person name="Kapheim K."/>
        </authorList>
    </citation>
    <scope>NUCLEOTIDE SEQUENCE [LARGE SCALE GENOMIC DNA]</scope>
    <source>
        <strain evidence="13">0111107269</strain>
        <tissue evidence="13">Whole body</tissue>
    </source>
</reference>
<organism evidence="13 14">
    <name type="scientific">Eufriesea mexicana</name>
    <dbReference type="NCBI Taxonomy" id="516756"/>
    <lineage>
        <taxon>Eukaryota</taxon>
        <taxon>Metazoa</taxon>
        <taxon>Ecdysozoa</taxon>
        <taxon>Arthropoda</taxon>
        <taxon>Hexapoda</taxon>
        <taxon>Insecta</taxon>
        <taxon>Pterygota</taxon>
        <taxon>Neoptera</taxon>
        <taxon>Endopterygota</taxon>
        <taxon>Hymenoptera</taxon>
        <taxon>Apocrita</taxon>
        <taxon>Aculeata</taxon>
        <taxon>Apoidea</taxon>
        <taxon>Anthophila</taxon>
        <taxon>Apidae</taxon>
        <taxon>Eufriesea</taxon>
    </lineage>
</organism>
<dbReference type="OrthoDB" id="2129491at2759"/>
<dbReference type="InterPro" id="IPR036291">
    <property type="entry name" value="NAD(P)-bd_dom_sf"/>
</dbReference>
<comment type="catalytic activity">
    <reaction evidence="10">
        <text>D-xylose + NADP(+) = D-xylono-1,5-lactone + NADPH + H(+)</text>
        <dbReference type="Rhea" id="RHEA:22000"/>
        <dbReference type="ChEBI" id="CHEBI:15378"/>
        <dbReference type="ChEBI" id="CHEBI:15867"/>
        <dbReference type="ChEBI" id="CHEBI:53455"/>
        <dbReference type="ChEBI" id="CHEBI:57783"/>
        <dbReference type="ChEBI" id="CHEBI:58349"/>
        <dbReference type="EC" id="1.1.1.179"/>
    </reaction>
</comment>
<evidence type="ECO:0000256" key="7">
    <source>
        <dbReference type="ARBA" id="ARBA00042988"/>
    </source>
</evidence>
<comment type="catalytic activity">
    <reaction evidence="9">
        <text>(1R,2R)-1,2-dihydrobenzene-1,2-diol + NADP(+) = catechol + NADPH + H(+)</text>
        <dbReference type="Rhea" id="RHEA:16729"/>
        <dbReference type="ChEBI" id="CHEBI:10702"/>
        <dbReference type="ChEBI" id="CHEBI:15378"/>
        <dbReference type="ChEBI" id="CHEBI:18135"/>
        <dbReference type="ChEBI" id="CHEBI:57783"/>
        <dbReference type="ChEBI" id="CHEBI:58349"/>
        <dbReference type="EC" id="1.3.1.20"/>
    </reaction>
</comment>
<dbReference type="PANTHER" id="PTHR22604:SF105">
    <property type="entry name" value="TRANS-1,2-DIHYDROBENZENE-1,2-DIOL DEHYDROGENASE"/>
    <property type="match status" value="1"/>
</dbReference>
<comment type="similarity">
    <text evidence="1">Belongs to the Gfo/Idh/MocA family.</text>
</comment>
<dbReference type="Pfam" id="PF01408">
    <property type="entry name" value="GFO_IDH_MocA"/>
    <property type="match status" value="1"/>
</dbReference>
<name>A0A310SV38_9HYME</name>
<dbReference type="InterPro" id="IPR055170">
    <property type="entry name" value="GFO_IDH_MocA-like_dom"/>
</dbReference>
<evidence type="ECO:0000256" key="8">
    <source>
        <dbReference type="ARBA" id="ARBA00043025"/>
    </source>
</evidence>
<dbReference type="Proteomes" id="UP000250275">
    <property type="component" value="Unassembled WGS sequence"/>
</dbReference>
<evidence type="ECO:0000256" key="6">
    <source>
        <dbReference type="ARBA" id="ARBA00042926"/>
    </source>
</evidence>
<evidence type="ECO:0000256" key="10">
    <source>
        <dbReference type="ARBA" id="ARBA00049233"/>
    </source>
</evidence>
<proteinExistence type="inferred from homology"/>
<evidence type="ECO:0000313" key="14">
    <source>
        <dbReference type="Proteomes" id="UP000250275"/>
    </source>
</evidence>
<evidence type="ECO:0000256" key="5">
    <source>
        <dbReference type="ARBA" id="ARBA00040603"/>
    </source>
</evidence>
<dbReference type="SUPFAM" id="SSF51735">
    <property type="entry name" value="NAD(P)-binding Rossmann-fold domains"/>
    <property type="match status" value="1"/>
</dbReference>
<evidence type="ECO:0000256" key="9">
    <source>
        <dbReference type="ARBA" id="ARBA00047423"/>
    </source>
</evidence>
<feature type="domain" description="Gfo/Idh/MocA-like oxidoreductase N-terminal" evidence="11">
    <location>
        <begin position="3"/>
        <end position="123"/>
    </location>
</feature>
<dbReference type="InterPro" id="IPR050984">
    <property type="entry name" value="Gfo/Idh/MocA_domain"/>
</dbReference>
<evidence type="ECO:0000313" key="13">
    <source>
        <dbReference type="EMBL" id="OAD62220.1"/>
    </source>
</evidence>
<dbReference type="SUPFAM" id="SSF55347">
    <property type="entry name" value="Glyceraldehyde-3-phosphate dehydrogenase-like, C-terminal domain"/>
    <property type="match status" value="1"/>
</dbReference>
<evidence type="ECO:0000256" key="1">
    <source>
        <dbReference type="ARBA" id="ARBA00010928"/>
    </source>
</evidence>
<dbReference type="PANTHER" id="PTHR22604">
    <property type="entry name" value="OXIDOREDUCTASES"/>
    <property type="match status" value="1"/>
</dbReference>
<evidence type="ECO:0000259" key="11">
    <source>
        <dbReference type="Pfam" id="PF01408"/>
    </source>
</evidence>
<accession>A0A310SV38</accession>
<dbReference type="EMBL" id="KQ759880">
    <property type="protein sequence ID" value="OAD62220.1"/>
    <property type="molecule type" value="Genomic_DNA"/>
</dbReference>
<protein>
    <recommendedName>
        <fullName evidence="5">Trans-1,2-dihydrobenzene-1,2-diol dehydrogenase</fullName>
        <ecNumber evidence="4">1.1.1.179</ecNumber>
        <ecNumber evidence="3">1.3.1.20</ecNumber>
    </recommendedName>
    <alternativeName>
        <fullName evidence="8">D-xylose 1-dehydrogenase</fullName>
    </alternativeName>
    <alternativeName>
        <fullName evidence="7">D-xylose-NADP dehydrogenase</fullName>
    </alternativeName>
    <alternativeName>
        <fullName evidence="6">Dimeric dihydrodiol dehydrogenase</fullName>
    </alternativeName>
</protein>
<dbReference type="GO" id="GO:0047115">
    <property type="term" value="F:trans-1,2-dihydrobenzene-1,2-diol dehydrogenase activity"/>
    <property type="evidence" value="ECO:0007669"/>
    <property type="project" value="UniProtKB-EC"/>
</dbReference>
<keyword evidence="2" id="KW-0560">Oxidoreductase</keyword>
<dbReference type="Gene3D" id="3.30.360.10">
    <property type="entry name" value="Dihydrodipicolinate Reductase, domain 2"/>
    <property type="match status" value="1"/>
</dbReference>
<keyword evidence="14" id="KW-1185">Reference proteome</keyword>
<sequence length="381" mass="42889">MSIHWGIAGAGKISHDFVSSLRTLLENEHVVVAVAARELSRAQDFSNLHKIRKAFDSYAKLAEDNDIDVVYIGTLNPQHFEIAKLMLNHGKHVLCEKPLTMDAKQTTELINLANEKKLFLMEGIWSRCFPVYEILKQEIDSGSIGEIYQILVSFGFNLSHVQRLTLKSLGGGTVLDLGVYAIQLACLIFNNEMPHNVHATGCLNEEGVDQSVTAIFQYKGNRTATIITHSLVNLPNEAYIIGTKGMIKVPMFWCPTSIELPRGTINKPLPETECKFNFTNSVGLSYEATEVRNCILKEVVDLLPDAKRCRQPEFACSAFHVLARNLRLFPKAGIRENVKKNYRCKRKSTILADSTFIEDLEKKRKKEKKEKTGNCKNVGYL</sequence>
<dbReference type="GO" id="GO:0000166">
    <property type="term" value="F:nucleotide binding"/>
    <property type="evidence" value="ECO:0007669"/>
    <property type="project" value="InterPro"/>
</dbReference>
<dbReference type="Pfam" id="PF22725">
    <property type="entry name" value="GFO_IDH_MocA_C3"/>
    <property type="match status" value="1"/>
</dbReference>
<dbReference type="AlphaFoldDB" id="A0A310SV38"/>
<gene>
    <name evidence="13" type="ORF">WN48_07071</name>
</gene>
<dbReference type="EC" id="1.1.1.179" evidence="4"/>
<dbReference type="GO" id="GO:0047837">
    <property type="term" value="F:D-xylose 1-dehydrogenase (NADP+) activity"/>
    <property type="evidence" value="ECO:0007669"/>
    <property type="project" value="UniProtKB-EC"/>
</dbReference>
<evidence type="ECO:0000256" key="3">
    <source>
        <dbReference type="ARBA" id="ARBA00038853"/>
    </source>
</evidence>
<feature type="domain" description="GFO/IDH/MocA-like oxidoreductase" evidence="12">
    <location>
        <begin position="135"/>
        <end position="247"/>
    </location>
</feature>